<name>A0ABS8V691_DATST</name>
<sequence>MSEAGRVMTSHTCRKFRGVWYEERRENGGWKEGVTTVAGCFQQRGAEEERENMREDEEKERSKGQQGFGGSSGRGGKGENNRLGLMVFWPTGIGSEGGEERGKGQRRLEFLLRE</sequence>
<keyword evidence="3" id="KW-1185">Reference proteome</keyword>
<proteinExistence type="predicted"/>
<evidence type="ECO:0000313" key="2">
    <source>
        <dbReference type="EMBL" id="MCD9642244.1"/>
    </source>
</evidence>
<gene>
    <name evidence="2" type="ORF">HAX54_028935</name>
</gene>
<protein>
    <submittedName>
        <fullName evidence="2">Uncharacterized protein</fullName>
    </submittedName>
</protein>
<reference evidence="2 3" key="1">
    <citation type="journal article" date="2021" name="BMC Genomics">
        <title>Datura genome reveals duplications of psychoactive alkaloid biosynthetic genes and high mutation rate following tissue culture.</title>
        <authorList>
            <person name="Rajewski A."/>
            <person name="Carter-House D."/>
            <person name="Stajich J."/>
            <person name="Litt A."/>
        </authorList>
    </citation>
    <scope>NUCLEOTIDE SEQUENCE [LARGE SCALE GENOMIC DNA]</scope>
    <source>
        <strain evidence="2">AR-01</strain>
    </source>
</reference>
<dbReference type="Proteomes" id="UP000823775">
    <property type="component" value="Unassembled WGS sequence"/>
</dbReference>
<comment type="caution">
    <text evidence="2">The sequence shown here is derived from an EMBL/GenBank/DDBJ whole genome shotgun (WGS) entry which is preliminary data.</text>
</comment>
<accession>A0ABS8V691</accession>
<evidence type="ECO:0000313" key="3">
    <source>
        <dbReference type="Proteomes" id="UP000823775"/>
    </source>
</evidence>
<organism evidence="2 3">
    <name type="scientific">Datura stramonium</name>
    <name type="common">Jimsonweed</name>
    <name type="synonym">Common thornapple</name>
    <dbReference type="NCBI Taxonomy" id="4076"/>
    <lineage>
        <taxon>Eukaryota</taxon>
        <taxon>Viridiplantae</taxon>
        <taxon>Streptophyta</taxon>
        <taxon>Embryophyta</taxon>
        <taxon>Tracheophyta</taxon>
        <taxon>Spermatophyta</taxon>
        <taxon>Magnoliopsida</taxon>
        <taxon>eudicotyledons</taxon>
        <taxon>Gunneridae</taxon>
        <taxon>Pentapetalae</taxon>
        <taxon>asterids</taxon>
        <taxon>lamiids</taxon>
        <taxon>Solanales</taxon>
        <taxon>Solanaceae</taxon>
        <taxon>Solanoideae</taxon>
        <taxon>Datureae</taxon>
        <taxon>Datura</taxon>
    </lineage>
</organism>
<feature type="compositionally biased region" description="Basic and acidic residues" evidence="1">
    <location>
        <begin position="98"/>
        <end position="114"/>
    </location>
</feature>
<evidence type="ECO:0000256" key="1">
    <source>
        <dbReference type="SAM" id="MobiDB-lite"/>
    </source>
</evidence>
<feature type="compositionally biased region" description="Gly residues" evidence="1">
    <location>
        <begin position="66"/>
        <end position="75"/>
    </location>
</feature>
<dbReference type="EMBL" id="JACEIK010003566">
    <property type="protein sequence ID" value="MCD9642244.1"/>
    <property type="molecule type" value="Genomic_DNA"/>
</dbReference>
<feature type="region of interest" description="Disordered" evidence="1">
    <location>
        <begin position="41"/>
        <end position="114"/>
    </location>
</feature>